<evidence type="ECO:0000256" key="9">
    <source>
        <dbReference type="RuleBase" id="RU004005"/>
    </source>
</evidence>
<comment type="subcellular location">
    <subcellularLocation>
        <location evidence="1">Plastid</location>
    </subcellularLocation>
</comment>
<evidence type="ECO:0000256" key="6">
    <source>
        <dbReference type="ARBA" id="ARBA00022980"/>
    </source>
</evidence>
<sequence length="121" mass="13903">MSEKLLSPIEIKTTHKFIRMSPQKIRRVTNQMLGMNANKAMSLLKFLPYRCSTVVLNLLKSGMCNIVNNYDYIDKSKLYIKNIIVDRGPILKRLQPRAQGKSYPIKKPISHLTIVISVTNK</sequence>
<keyword evidence="6 9" id="KW-0689">Ribosomal protein</keyword>
<keyword evidence="5" id="KW-0694">RNA-binding</keyword>
<organism evidence="10">
    <name type="scientific">Cyanidium sp. THAL103</name>
    <dbReference type="NCBI Taxonomy" id="3027999"/>
    <lineage>
        <taxon>Eukaryota</taxon>
        <taxon>Rhodophyta</taxon>
        <taxon>Bangiophyceae</taxon>
        <taxon>Cyanidiales</taxon>
        <taxon>Cyanidiaceae</taxon>
        <taxon>Cyanidium</taxon>
    </lineage>
</organism>
<dbReference type="SUPFAM" id="SSF54843">
    <property type="entry name" value="Ribosomal protein L22"/>
    <property type="match status" value="1"/>
</dbReference>
<geneLocation type="plastid" evidence="10"/>
<evidence type="ECO:0000256" key="3">
    <source>
        <dbReference type="ARBA" id="ARBA00022640"/>
    </source>
</evidence>
<dbReference type="NCBIfam" id="TIGR01044">
    <property type="entry name" value="rplV_bact"/>
    <property type="match status" value="1"/>
</dbReference>
<keyword evidence="3 10" id="KW-0934">Plastid</keyword>
<dbReference type="GO" id="GO:0009536">
    <property type="term" value="C:plastid"/>
    <property type="evidence" value="ECO:0007669"/>
    <property type="project" value="UniProtKB-SubCell"/>
</dbReference>
<gene>
    <name evidence="10" type="primary">rpl22</name>
    <name evidence="10" type="ORF">CspTHAL103_192</name>
</gene>
<dbReference type="EMBL" id="OP616817">
    <property type="protein sequence ID" value="WDB00117.1"/>
    <property type="molecule type" value="Genomic_DNA"/>
</dbReference>
<dbReference type="InterPro" id="IPR036394">
    <property type="entry name" value="Ribosomal_uL22_sf"/>
</dbReference>
<comment type="similarity">
    <text evidence="2 9">Belongs to the universal ribosomal protein uL22 family.</text>
</comment>
<evidence type="ECO:0000256" key="8">
    <source>
        <dbReference type="ARBA" id="ARBA00035285"/>
    </source>
</evidence>
<dbReference type="Pfam" id="PF00237">
    <property type="entry name" value="Ribosomal_L22"/>
    <property type="match status" value="1"/>
</dbReference>
<dbReference type="InterPro" id="IPR047867">
    <property type="entry name" value="Ribosomal_uL22_bac/org-type"/>
</dbReference>
<dbReference type="InterPro" id="IPR001063">
    <property type="entry name" value="Ribosomal_uL22"/>
</dbReference>
<dbReference type="GO" id="GO:0006412">
    <property type="term" value="P:translation"/>
    <property type="evidence" value="ECO:0007669"/>
    <property type="project" value="InterPro"/>
</dbReference>
<evidence type="ECO:0000256" key="4">
    <source>
        <dbReference type="ARBA" id="ARBA00022730"/>
    </source>
</evidence>
<dbReference type="PROSITE" id="PS00464">
    <property type="entry name" value="RIBOSOMAL_L22"/>
    <property type="match status" value="1"/>
</dbReference>
<keyword evidence="4" id="KW-0699">rRNA-binding</keyword>
<evidence type="ECO:0000313" key="10">
    <source>
        <dbReference type="EMBL" id="WDB00117.1"/>
    </source>
</evidence>
<proteinExistence type="inferred from homology"/>
<dbReference type="PANTHER" id="PTHR13501:SF10">
    <property type="entry name" value="LARGE RIBOSOMAL SUBUNIT PROTEIN UL22M"/>
    <property type="match status" value="1"/>
</dbReference>
<protein>
    <recommendedName>
        <fullName evidence="8">Large ribosomal subunit protein uL22c</fullName>
    </recommendedName>
</protein>
<evidence type="ECO:0000256" key="5">
    <source>
        <dbReference type="ARBA" id="ARBA00022884"/>
    </source>
</evidence>
<dbReference type="PANTHER" id="PTHR13501">
    <property type="entry name" value="CHLOROPLAST 50S RIBOSOMAL PROTEIN L22-RELATED"/>
    <property type="match status" value="1"/>
</dbReference>
<dbReference type="InterPro" id="IPR005727">
    <property type="entry name" value="Ribosomal_uL22_bac/chlpt-type"/>
</dbReference>
<dbReference type="GO" id="GO:0015934">
    <property type="term" value="C:large ribosomal subunit"/>
    <property type="evidence" value="ECO:0007669"/>
    <property type="project" value="InterPro"/>
</dbReference>
<evidence type="ECO:0000256" key="2">
    <source>
        <dbReference type="ARBA" id="ARBA00009451"/>
    </source>
</evidence>
<reference evidence="10" key="1">
    <citation type="journal article" date="2023" name="J. Phycol.">
        <title>Revised classification of the Cyanidiophyceae based on plastid genome data with descriptions of the Cavernulicolales ord. nov. and Galdieriales ord. nov. (Rhodophyta).</title>
        <authorList>
            <person name="Park S.I."/>
            <person name="Cho C.H."/>
            <person name="Ciniglia C."/>
            <person name="Huang T.Y."/>
            <person name="Liu S.L."/>
            <person name="Bustamante D.E."/>
            <person name="Calderon M.S."/>
            <person name="Mansilla A."/>
            <person name="McDermott T."/>
            <person name="Andersen R.A."/>
            <person name="Yoon H.S."/>
        </authorList>
    </citation>
    <scope>NUCLEOTIDE SEQUENCE</scope>
</reference>
<name>A0A9Y1I488_9RHOD</name>
<dbReference type="GO" id="GO:0003735">
    <property type="term" value="F:structural constituent of ribosome"/>
    <property type="evidence" value="ECO:0007669"/>
    <property type="project" value="InterPro"/>
</dbReference>
<dbReference type="HAMAP" id="MF_01331_B">
    <property type="entry name" value="Ribosomal_uL22_B"/>
    <property type="match status" value="1"/>
</dbReference>
<keyword evidence="7 9" id="KW-0687">Ribonucleoprotein</keyword>
<evidence type="ECO:0000256" key="7">
    <source>
        <dbReference type="ARBA" id="ARBA00023274"/>
    </source>
</evidence>
<accession>A0A9Y1I488</accession>
<dbReference type="GO" id="GO:0019843">
    <property type="term" value="F:rRNA binding"/>
    <property type="evidence" value="ECO:0007669"/>
    <property type="project" value="UniProtKB-KW"/>
</dbReference>
<dbReference type="AlphaFoldDB" id="A0A9Y1I488"/>
<dbReference type="CDD" id="cd00336">
    <property type="entry name" value="Ribosomal_L22"/>
    <property type="match status" value="1"/>
</dbReference>
<dbReference type="Gene3D" id="3.90.470.10">
    <property type="entry name" value="Ribosomal protein L22/L17"/>
    <property type="match status" value="1"/>
</dbReference>
<evidence type="ECO:0000256" key="1">
    <source>
        <dbReference type="ARBA" id="ARBA00004474"/>
    </source>
</evidence>
<dbReference type="InterPro" id="IPR018260">
    <property type="entry name" value="Ribosomal_uL22_CS"/>
</dbReference>